<evidence type="ECO:0000313" key="1">
    <source>
        <dbReference type="EMBL" id="GGP80924.1"/>
    </source>
</evidence>
<sequence>MRTASRQFHDGADAAGDGADLVSMLSLDAEALGRVPAAAEFADALARFAGEQSDDLRRGSAWYRDAGDGLAENADSYARADDDSTRGFTAIHRAFDGGAA</sequence>
<name>A0A918AVH7_9PSEU</name>
<reference evidence="1" key="2">
    <citation type="submission" date="2020-09" db="EMBL/GenBank/DDBJ databases">
        <authorList>
            <person name="Sun Q."/>
            <person name="Ohkuma M."/>
        </authorList>
    </citation>
    <scope>NUCLEOTIDE SEQUENCE</scope>
    <source>
        <strain evidence="1">JCM 3313</strain>
    </source>
</reference>
<protein>
    <recommendedName>
        <fullName evidence="3">Excreted virulence factor EspC (Type VII ESX diderm)</fullName>
    </recommendedName>
</protein>
<evidence type="ECO:0000313" key="2">
    <source>
        <dbReference type="Proteomes" id="UP000639606"/>
    </source>
</evidence>
<gene>
    <name evidence="1" type="ORF">GCM10010185_63590</name>
</gene>
<dbReference type="Proteomes" id="UP000639606">
    <property type="component" value="Unassembled WGS sequence"/>
</dbReference>
<evidence type="ECO:0008006" key="3">
    <source>
        <dbReference type="Google" id="ProtNLM"/>
    </source>
</evidence>
<keyword evidence="2" id="KW-1185">Reference proteome</keyword>
<accession>A0A918AVH7</accession>
<comment type="caution">
    <text evidence="1">The sequence shown here is derived from an EMBL/GenBank/DDBJ whole genome shotgun (WGS) entry which is preliminary data.</text>
</comment>
<dbReference type="AlphaFoldDB" id="A0A918AVH7"/>
<reference evidence="1" key="1">
    <citation type="journal article" date="2014" name="Int. J. Syst. Evol. Microbiol.">
        <title>Complete genome sequence of Corynebacterium casei LMG S-19264T (=DSM 44701T), isolated from a smear-ripened cheese.</title>
        <authorList>
            <consortium name="US DOE Joint Genome Institute (JGI-PGF)"/>
            <person name="Walter F."/>
            <person name="Albersmeier A."/>
            <person name="Kalinowski J."/>
            <person name="Ruckert C."/>
        </authorList>
    </citation>
    <scope>NUCLEOTIDE SEQUENCE</scope>
    <source>
        <strain evidence="1">JCM 3313</strain>
    </source>
</reference>
<proteinExistence type="predicted"/>
<dbReference type="EMBL" id="BMRG01000020">
    <property type="protein sequence ID" value="GGP80924.1"/>
    <property type="molecule type" value="Genomic_DNA"/>
</dbReference>
<organism evidence="1 2">
    <name type="scientific">Saccharothrix coeruleofusca</name>
    <dbReference type="NCBI Taxonomy" id="33919"/>
    <lineage>
        <taxon>Bacteria</taxon>
        <taxon>Bacillati</taxon>
        <taxon>Actinomycetota</taxon>
        <taxon>Actinomycetes</taxon>
        <taxon>Pseudonocardiales</taxon>
        <taxon>Pseudonocardiaceae</taxon>
        <taxon>Saccharothrix</taxon>
    </lineage>
</organism>